<feature type="transmembrane region" description="Helical" evidence="5">
    <location>
        <begin position="286"/>
        <end position="310"/>
    </location>
</feature>
<dbReference type="AlphaFoldDB" id="A0A9P0TSF7"/>
<feature type="transmembrane region" description="Helical" evidence="5">
    <location>
        <begin position="395"/>
        <end position="418"/>
    </location>
</feature>
<reference evidence="7" key="1">
    <citation type="submission" date="2022-05" db="EMBL/GenBank/DDBJ databases">
        <authorList>
            <person name="Okamura Y."/>
        </authorList>
    </citation>
    <scope>NUCLEOTIDE SEQUENCE</scope>
</reference>
<evidence type="ECO:0000256" key="3">
    <source>
        <dbReference type="ARBA" id="ARBA00022989"/>
    </source>
</evidence>
<dbReference type="InterPro" id="IPR013057">
    <property type="entry name" value="AA_transpt_TM"/>
</dbReference>
<feature type="domain" description="Amino acid transporter transmembrane" evidence="6">
    <location>
        <begin position="141"/>
        <end position="413"/>
    </location>
</feature>
<protein>
    <recommendedName>
        <fullName evidence="6">Amino acid transporter transmembrane domain-containing protein</fullName>
    </recommendedName>
</protein>
<keyword evidence="2 5" id="KW-0812">Transmembrane</keyword>
<comment type="caution">
    <text evidence="7">The sequence shown here is derived from an EMBL/GenBank/DDBJ whole genome shotgun (WGS) entry which is preliminary data.</text>
</comment>
<feature type="transmembrane region" description="Helical" evidence="5">
    <location>
        <begin position="141"/>
        <end position="160"/>
    </location>
</feature>
<dbReference type="Pfam" id="PF01490">
    <property type="entry name" value="Aa_trans"/>
    <property type="match status" value="1"/>
</dbReference>
<name>A0A9P0TSF7_PIEBR</name>
<dbReference type="EMBL" id="CALOZG010000075">
    <property type="protein sequence ID" value="CAH4036571.1"/>
    <property type="molecule type" value="Genomic_DNA"/>
</dbReference>
<evidence type="ECO:0000313" key="8">
    <source>
        <dbReference type="Proteomes" id="UP001152562"/>
    </source>
</evidence>
<evidence type="ECO:0000256" key="4">
    <source>
        <dbReference type="ARBA" id="ARBA00023136"/>
    </source>
</evidence>
<dbReference type="GO" id="GO:0005774">
    <property type="term" value="C:vacuolar membrane"/>
    <property type="evidence" value="ECO:0007669"/>
    <property type="project" value="TreeGrafter"/>
</dbReference>
<dbReference type="PANTHER" id="PTHR22950:SF494">
    <property type="entry name" value="GH04538P"/>
    <property type="match status" value="1"/>
</dbReference>
<evidence type="ECO:0000313" key="7">
    <source>
        <dbReference type="EMBL" id="CAH4036571.1"/>
    </source>
</evidence>
<dbReference type="Proteomes" id="UP001152562">
    <property type="component" value="Unassembled WGS sequence"/>
</dbReference>
<feature type="transmembrane region" description="Helical" evidence="5">
    <location>
        <begin position="211"/>
        <end position="227"/>
    </location>
</feature>
<dbReference type="PANTHER" id="PTHR22950">
    <property type="entry name" value="AMINO ACID TRANSPORTER"/>
    <property type="match status" value="1"/>
</dbReference>
<sequence>MLDRVITGLFPLPPNIVPPRMVTSVVEGGVDSGQASEVSDSEIESILCRLKSRNKAPGPDGLHARVLAVTFPYMGETIRGMFDLCLRSGRFPTIWKEGQLCLIRKEARALNSPGAYRPIILLDEGLRGGRALAMLDHLTSLQYSVESYCAMLLLPLVLLTQVRYLKFLVPFSLLANVCLLITFAITCFYTFGDLPDTSKVKLAAGMEGWPLFISTAIFAMEGINVVMPVENEMKKPQDFLGCPGVLNMTMALVVILYGVMGIFGYMKYGEEVLGSITLNLPQDENLALTAKVLVAIAVFFTYGLQMYAPMDILWLRIGSRVGQKYHNLGQIILRTVSVTLTVILAIAVPDLELLIGLVGAIFFSTLGIFIPAVIEIVHKWERGLGKWNYIVGKNCILLLIYVIVLTSGCYSSISQIIVKLGS</sequence>
<feature type="transmembrane region" description="Helical" evidence="5">
    <location>
        <begin position="167"/>
        <end position="191"/>
    </location>
</feature>
<feature type="transmembrane region" description="Helical" evidence="5">
    <location>
        <begin position="331"/>
        <end position="348"/>
    </location>
</feature>
<dbReference type="GO" id="GO:0015179">
    <property type="term" value="F:L-amino acid transmembrane transporter activity"/>
    <property type="evidence" value="ECO:0007669"/>
    <property type="project" value="TreeGrafter"/>
</dbReference>
<evidence type="ECO:0000259" key="6">
    <source>
        <dbReference type="Pfam" id="PF01490"/>
    </source>
</evidence>
<feature type="transmembrane region" description="Helical" evidence="5">
    <location>
        <begin position="239"/>
        <end position="266"/>
    </location>
</feature>
<evidence type="ECO:0000256" key="2">
    <source>
        <dbReference type="ARBA" id="ARBA00022692"/>
    </source>
</evidence>
<accession>A0A9P0TSF7</accession>
<feature type="transmembrane region" description="Helical" evidence="5">
    <location>
        <begin position="354"/>
        <end position="374"/>
    </location>
</feature>
<keyword evidence="3 5" id="KW-1133">Transmembrane helix</keyword>
<keyword evidence="4 5" id="KW-0472">Membrane</keyword>
<comment type="subcellular location">
    <subcellularLocation>
        <location evidence="1">Membrane</location>
        <topology evidence="1">Multi-pass membrane protein</topology>
    </subcellularLocation>
</comment>
<keyword evidence="8" id="KW-1185">Reference proteome</keyword>
<evidence type="ECO:0000256" key="5">
    <source>
        <dbReference type="SAM" id="Phobius"/>
    </source>
</evidence>
<proteinExistence type="predicted"/>
<gene>
    <name evidence="7" type="ORF">PIBRA_LOCUS12350</name>
</gene>
<evidence type="ECO:0000256" key="1">
    <source>
        <dbReference type="ARBA" id="ARBA00004141"/>
    </source>
</evidence>
<organism evidence="7 8">
    <name type="scientific">Pieris brassicae</name>
    <name type="common">White butterfly</name>
    <name type="synonym">Large white butterfly</name>
    <dbReference type="NCBI Taxonomy" id="7116"/>
    <lineage>
        <taxon>Eukaryota</taxon>
        <taxon>Metazoa</taxon>
        <taxon>Ecdysozoa</taxon>
        <taxon>Arthropoda</taxon>
        <taxon>Hexapoda</taxon>
        <taxon>Insecta</taxon>
        <taxon>Pterygota</taxon>
        <taxon>Neoptera</taxon>
        <taxon>Endopterygota</taxon>
        <taxon>Lepidoptera</taxon>
        <taxon>Glossata</taxon>
        <taxon>Ditrysia</taxon>
        <taxon>Papilionoidea</taxon>
        <taxon>Pieridae</taxon>
        <taxon>Pierinae</taxon>
        <taxon>Pieris</taxon>
    </lineage>
</organism>